<reference evidence="2" key="1">
    <citation type="journal article" date="2024" name="Proc. Natl. Acad. Sci. U.S.A.">
        <title>Extraordinary preservation of gene collinearity over three hundred million years revealed in homosporous lycophytes.</title>
        <authorList>
            <person name="Li C."/>
            <person name="Wickell D."/>
            <person name="Kuo L.Y."/>
            <person name="Chen X."/>
            <person name="Nie B."/>
            <person name="Liao X."/>
            <person name="Peng D."/>
            <person name="Ji J."/>
            <person name="Jenkins J."/>
            <person name="Williams M."/>
            <person name="Shu S."/>
            <person name="Plott C."/>
            <person name="Barry K."/>
            <person name="Rajasekar S."/>
            <person name="Grimwood J."/>
            <person name="Han X."/>
            <person name="Sun S."/>
            <person name="Hou Z."/>
            <person name="He W."/>
            <person name="Dai G."/>
            <person name="Sun C."/>
            <person name="Schmutz J."/>
            <person name="Leebens-Mack J.H."/>
            <person name="Li F.W."/>
            <person name="Wang L."/>
        </authorList>
    </citation>
    <scope>NUCLEOTIDE SEQUENCE [LARGE SCALE GENOMIC DNA]</scope>
    <source>
        <strain evidence="2">cv. PW_Plant_1</strain>
    </source>
</reference>
<evidence type="ECO:0000313" key="2">
    <source>
        <dbReference type="Proteomes" id="UP001162992"/>
    </source>
</evidence>
<dbReference type="EMBL" id="CM055100">
    <property type="protein sequence ID" value="KAJ7545474.1"/>
    <property type="molecule type" value="Genomic_DNA"/>
</dbReference>
<proteinExistence type="predicted"/>
<sequence>MMKLLTVVVFACVFLDCLLLVIVCLGTIFHQIPGVNSRMIGIAADKASIRSDDDRFVSAAVHQETSIVASGDSAEKKNVVSGSELEIFASTENAYVLEDSCDSEDRTEDAKSSLLIRSNRLESPPDSLLDLEMIATEDGTKITSDLLDTSDSENASSPVLTSKSSVYGAWEILNGFEELKRTSVPAFFIFGDSTVDSGNNNYLITLARANLPPYGRDFDTHRPTGRFSNGRLTVDYIASFLGLPLVPAYLTQQNASTMQHGVNFASGGAGILLSSGADLGQHIPFVEQIKDMLDTIDEFVLLLGEETAKTLVSRSIAYISIGSNDYIHYYLRNVSGVQHKFAPDDFSQILVSRLSEQITALYNGGVRKMVVVGVGPLGCAPHYLFQEAASAAGRCVDDLNIMVNDYNSAVNVAVEDLNRRLPGMNIIFCDIYAVLQRIIESPRTYGFETVSDACCGSQVYGGWMMCIFPEMACKNASTYLWWDEFHPTEMTNYVLANSMWWDTDHAICSPMSVQQLATL</sequence>
<name>A0ACC2CTW2_DIPCM</name>
<protein>
    <submittedName>
        <fullName evidence="1">Uncharacterized protein</fullName>
    </submittedName>
</protein>
<evidence type="ECO:0000313" key="1">
    <source>
        <dbReference type="EMBL" id="KAJ7545474.1"/>
    </source>
</evidence>
<accession>A0ACC2CTW2</accession>
<gene>
    <name evidence="1" type="ORF">O6H91_09G121800</name>
</gene>
<comment type="caution">
    <text evidence="1">The sequence shown here is derived from an EMBL/GenBank/DDBJ whole genome shotgun (WGS) entry which is preliminary data.</text>
</comment>
<dbReference type="Proteomes" id="UP001162992">
    <property type="component" value="Chromosome 9"/>
</dbReference>
<keyword evidence="2" id="KW-1185">Reference proteome</keyword>
<organism evidence="1 2">
    <name type="scientific">Diphasiastrum complanatum</name>
    <name type="common">Issler's clubmoss</name>
    <name type="synonym">Lycopodium complanatum</name>
    <dbReference type="NCBI Taxonomy" id="34168"/>
    <lineage>
        <taxon>Eukaryota</taxon>
        <taxon>Viridiplantae</taxon>
        <taxon>Streptophyta</taxon>
        <taxon>Embryophyta</taxon>
        <taxon>Tracheophyta</taxon>
        <taxon>Lycopodiopsida</taxon>
        <taxon>Lycopodiales</taxon>
        <taxon>Lycopodiaceae</taxon>
        <taxon>Lycopodioideae</taxon>
        <taxon>Diphasiastrum</taxon>
    </lineage>
</organism>